<proteinExistence type="predicted"/>
<organism evidence="1 2">
    <name type="scientific">Rhododendron simsii</name>
    <name type="common">Sims's rhododendron</name>
    <dbReference type="NCBI Taxonomy" id="118357"/>
    <lineage>
        <taxon>Eukaryota</taxon>
        <taxon>Viridiplantae</taxon>
        <taxon>Streptophyta</taxon>
        <taxon>Embryophyta</taxon>
        <taxon>Tracheophyta</taxon>
        <taxon>Spermatophyta</taxon>
        <taxon>Magnoliopsida</taxon>
        <taxon>eudicotyledons</taxon>
        <taxon>Gunneridae</taxon>
        <taxon>Pentapetalae</taxon>
        <taxon>asterids</taxon>
        <taxon>Ericales</taxon>
        <taxon>Ericaceae</taxon>
        <taxon>Ericoideae</taxon>
        <taxon>Rhodoreae</taxon>
        <taxon>Rhododendron</taxon>
    </lineage>
</organism>
<sequence>MIRRMMPAFENVLDEWDMDNSKIITWIANSGSVSVSMQLVDAELHYEFREETRIVQFLMALKDDFEAVRASTLHRSPLLSVDAVLSELLAETVVFL</sequence>
<gene>
    <name evidence="1" type="ORF">RHSIM_Rhsim08G0016000</name>
</gene>
<evidence type="ECO:0000313" key="2">
    <source>
        <dbReference type="Proteomes" id="UP000626092"/>
    </source>
</evidence>
<comment type="caution">
    <text evidence="1">The sequence shown here is derived from an EMBL/GenBank/DDBJ whole genome shotgun (WGS) entry which is preliminary data.</text>
</comment>
<reference evidence="1" key="1">
    <citation type="submission" date="2019-11" db="EMBL/GenBank/DDBJ databases">
        <authorList>
            <person name="Liu Y."/>
            <person name="Hou J."/>
            <person name="Li T.-Q."/>
            <person name="Guan C.-H."/>
            <person name="Wu X."/>
            <person name="Wu H.-Z."/>
            <person name="Ling F."/>
            <person name="Zhang R."/>
            <person name="Shi X.-G."/>
            <person name="Ren J.-P."/>
            <person name="Chen E.-F."/>
            <person name="Sun J.-M."/>
        </authorList>
    </citation>
    <scope>NUCLEOTIDE SEQUENCE</scope>
    <source>
        <strain evidence="1">Adult_tree_wgs_1</strain>
        <tissue evidence="1">Leaves</tissue>
    </source>
</reference>
<dbReference type="AlphaFoldDB" id="A0A834GFV7"/>
<evidence type="ECO:0000313" key="1">
    <source>
        <dbReference type="EMBL" id="KAF7134254.1"/>
    </source>
</evidence>
<dbReference type="Proteomes" id="UP000626092">
    <property type="component" value="Unassembled WGS sequence"/>
</dbReference>
<accession>A0A834GFV7</accession>
<dbReference type="EMBL" id="WJXA01000008">
    <property type="protein sequence ID" value="KAF7134254.1"/>
    <property type="molecule type" value="Genomic_DNA"/>
</dbReference>
<keyword evidence="2" id="KW-1185">Reference proteome</keyword>
<dbReference type="OrthoDB" id="1540731at2759"/>
<protein>
    <submittedName>
        <fullName evidence="1">Uncharacterized protein</fullName>
    </submittedName>
</protein>
<name>A0A834GFV7_RHOSS</name>